<keyword evidence="1" id="KW-0805">Transcription regulation</keyword>
<keyword evidence="3" id="KW-0804">Transcription</keyword>
<evidence type="ECO:0000313" key="7">
    <source>
        <dbReference type="Proteomes" id="UP000037716"/>
    </source>
</evidence>
<dbReference type="InterPro" id="IPR050397">
    <property type="entry name" value="Env_Response_Regulators"/>
</dbReference>
<feature type="domain" description="HTH crp-type" evidence="5">
    <location>
        <begin position="163"/>
        <end position="234"/>
    </location>
</feature>
<organism evidence="6 7">
    <name type="scientific">Polaribacter dokdonensis DSW-5</name>
    <dbReference type="NCBI Taxonomy" id="1300348"/>
    <lineage>
        <taxon>Bacteria</taxon>
        <taxon>Pseudomonadati</taxon>
        <taxon>Bacteroidota</taxon>
        <taxon>Flavobacteriia</taxon>
        <taxon>Flavobacteriales</taxon>
        <taxon>Flavobacteriaceae</taxon>
    </lineage>
</organism>
<dbReference type="CDD" id="cd00092">
    <property type="entry name" value="HTH_CRP"/>
    <property type="match status" value="1"/>
</dbReference>
<protein>
    <submittedName>
        <fullName evidence="6">Transcriptional regulator, CAP family</fullName>
    </submittedName>
</protein>
<evidence type="ECO:0000259" key="5">
    <source>
        <dbReference type="PROSITE" id="PS51063"/>
    </source>
</evidence>
<dbReference type="Gene3D" id="2.60.120.10">
    <property type="entry name" value="Jelly Rolls"/>
    <property type="match status" value="1"/>
</dbReference>
<evidence type="ECO:0000259" key="4">
    <source>
        <dbReference type="PROSITE" id="PS50042"/>
    </source>
</evidence>
<dbReference type="PANTHER" id="PTHR24567:SF26">
    <property type="entry name" value="REGULATORY PROTEIN YEIL"/>
    <property type="match status" value="1"/>
</dbReference>
<dbReference type="InterPro" id="IPR036390">
    <property type="entry name" value="WH_DNA-bd_sf"/>
</dbReference>
<evidence type="ECO:0000256" key="3">
    <source>
        <dbReference type="ARBA" id="ARBA00023163"/>
    </source>
</evidence>
<dbReference type="AlphaFoldDB" id="A0A0N0UNZ0"/>
<gene>
    <name evidence="6" type="ORF">I602_2434</name>
</gene>
<accession>A0A0N0UNZ0</accession>
<dbReference type="SMART" id="SM00100">
    <property type="entry name" value="cNMP"/>
    <property type="match status" value="1"/>
</dbReference>
<dbReference type="GO" id="GO:0003700">
    <property type="term" value="F:DNA-binding transcription factor activity"/>
    <property type="evidence" value="ECO:0007669"/>
    <property type="project" value="TreeGrafter"/>
</dbReference>
<proteinExistence type="predicted"/>
<dbReference type="InterPro" id="IPR014710">
    <property type="entry name" value="RmlC-like_jellyroll"/>
</dbReference>
<dbReference type="PROSITE" id="PS50042">
    <property type="entry name" value="CNMP_BINDING_3"/>
    <property type="match status" value="1"/>
</dbReference>
<evidence type="ECO:0000256" key="2">
    <source>
        <dbReference type="ARBA" id="ARBA00023125"/>
    </source>
</evidence>
<dbReference type="GO" id="GO:0005829">
    <property type="term" value="C:cytosol"/>
    <property type="evidence" value="ECO:0007669"/>
    <property type="project" value="TreeGrafter"/>
</dbReference>
<evidence type="ECO:0000313" key="6">
    <source>
        <dbReference type="EMBL" id="KOY52874.1"/>
    </source>
</evidence>
<reference evidence="6 7" key="1">
    <citation type="submission" date="2015-07" db="EMBL/GenBank/DDBJ databases">
        <title>Genome of Polaribacter dokdonenesis DSW-5, isolated from seawater off Dokdo in Korea.</title>
        <authorList>
            <person name="Yoon K."/>
            <person name="Song J.Y."/>
            <person name="Kim J.F."/>
        </authorList>
    </citation>
    <scope>NUCLEOTIDE SEQUENCE [LARGE SCALE GENOMIC DNA]</scope>
    <source>
        <strain evidence="6 7">DSW-5</strain>
    </source>
</reference>
<dbReference type="Pfam" id="PF00027">
    <property type="entry name" value="cNMP_binding"/>
    <property type="match status" value="1"/>
</dbReference>
<name>A0A0N0UNZ0_9FLAO</name>
<dbReference type="InterPro" id="IPR000595">
    <property type="entry name" value="cNMP-bd_dom"/>
</dbReference>
<dbReference type="PANTHER" id="PTHR24567">
    <property type="entry name" value="CRP FAMILY TRANSCRIPTIONAL REGULATORY PROTEIN"/>
    <property type="match status" value="1"/>
</dbReference>
<dbReference type="SUPFAM" id="SSF51206">
    <property type="entry name" value="cAMP-binding domain-like"/>
    <property type="match status" value="1"/>
</dbReference>
<comment type="caution">
    <text evidence="6">The sequence shown here is derived from an EMBL/GenBank/DDBJ whole genome shotgun (WGS) entry which is preliminary data.</text>
</comment>
<sequence length="243" mass="27189">MSSFKYICSTTNQPIMSKCEQCIVRQFNSLKHLSKDELIRMSACKTSKIIKKGEPLFLEGEHLNGVFCIKDGICKVSKISDNGKNQIVNLIKKGDLIGERSLISEEVSNLNAVALDDLEVCFIPKSEIIRDLEKNQNFTMDVLKNMANSLKNADNLIVDMAQKSVKQRLAETLLKLQTKFGTTDEGYLDIHLSREDIGNIIGTATESAIRLLSEFKKKGFIEIKGKNISVINETELHKVSSGF</sequence>
<dbReference type="InterPro" id="IPR018490">
    <property type="entry name" value="cNMP-bd_dom_sf"/>
</dbReference>
<dbReference type="CDD" id="cd00038">
    <property type="entry name" value="CAP_ED"/>
    <property type="match status" value="1"/>
</dbReference>
<dbReference type="Proteomes" id="UP000037716">
    <property type="component" value="Unassembled WGS sequence"/>
</dbReference>
<dbReference type="SMART" id="SM00419">
    <property type="entry name" value="HTH_CRP"/>
    <property type="match status" value="1"/>
</dbReference>
<dbReference type="STRING" id="1300348.I602_2434"/>
<dbReference type="InterPro" id="IPR012318">
    <property type="entry name" value="HTH_CRP"/>
</dbReference>
<dbReference type="GO" id="GO:0003677">
    <property type="term" value="F:DNA binding"/>
    <property type="evidence" value="ECO:0007669"/>
    <property type="project" value="UniProtKB-KW"/>
</dbReference>
<evidence type="ECO:0000256" key="1">
    <source>
        <dbReference type="ARBA" id="ARBA00023015"/>
    </source>
</evidence>
<dbReference type="PRINTS" id="PR00034">
    <property type="entry name" value="HTHCRP"/>
</dbReference>
<dbReference type="SUPFAM" id="SSF46785">
    <property type="entry name" value="Winged helix' DNA-binding domain"/>
    <property type="match status" value="1"/>
</dbReference>
<dbReference type="Pfam" id="PF13545">
    <property type="entry name" value="HTH_Crp_2"/>
    <property type="match status" value="1"/>
</dbReference>
<dbReference type="InterPro" id="IPR036388">
    <property type="entry name" value="WH-like_DNA-bd_sf"/>
</dbReference>
<dbReference type="EMBL" id="LGBR01000001">
    <property type="protein sequence ID" value="KOY52874.1"/>
    <property type="molecule type" value="Genomic_DNA"/>
</dbReference>
<feature type="domain" description="Cyclic nucleotide-binding" evidence="4">
    <location>
        <begin position="29"/>
        <end position="149"/>
    </location>
</feature>
<keyword evidence="2" id="KW-0238">DNA-binding</keyword>
<dbReference type="PATRIC" id="fig|1300348.6.peg.2435"/>
<dbReference type="PROSITE" id="PS51063">
    <property type="entry name" value="HTH_CRP_2"/>
    <property type="match status" value="1"/>
</dbReference>
<dbReference type="Gene3D" id="1.10.10.10">
    <property type="entry name" value="Winged helix-like DNA-binding domain superfamily/Winged helix DNA-binding domain"/>
    <property type="match status" value="1"/>
</dbReference>